<evidence type="ECO:0000313" key="2">
    <source>
        <dbReference type="EMBL" id="TKV77508.1"/>
    </source>
</evidence>
<evidence type="ECO:0000256" key="1">
    <source>
        <dbReference type="SAM" id="Phobius"/>
    </source>
</evidence>
<name>A0A4U6RTN1_BRAEL</name>
<organism evidence="2 3">
    <name type="scientific">Bradyrhizobium elkanii</name>
    <dbReference type="NCBI Taxonomy" id="29448"/>
    <lineage>
        <taxon>Bacteria</taxon>
        <taxon>Pseudomonadati</taxon>
        <taxon>Pseudomonadota</taxon>
        <taxon>Alphaproteobacteria</taxon>
        <taxon>Hyphomicrobiales</taxon>
        <taxon>Nitrobacteraceae</taxon>
        <taxon>Bradyrhizobium</taxon>
    </lineage>
</organism>
<dbReference type="RefSeq" id="WP_137482541.1">
    <property type="nucleotide sequence ID" value="NZ_SZZP01000023.1"/>
</dbReference>
<feature type="transmembrane region" description="Helical" evidence="1">
    <location>
        <begin position="20"/>
        <end position="41"/>
    </location>
</feature>
<dbReference type="Proteomes" id="UP000305095">
    <property type="component" value="Unassembled WGS sequence"/>
</dbReference>
<keyword evidence="1" id="KW-1133">Transmembrane helix</keyword>
<comment type="caution">
    <text evidence="2">The sequence shown here is derived from an EMBL/GenBank/DDBJ whole genome shotgun (WGS) entry which is preliminary data.</text>
</comment>
<evidence type="ECO:0000313" key="3">
    <source>
        <dbReference type="Proteomes" id="UP000305095"/>
    </source>
</evidence>
<accession>A0A4U6RTN1</accession>
<dbReference type="AlphaFoldDB" id="A0A4U6RTN1"/>
<protein>
    <submittedName>
        <fullName evidence="2">Uncharacterized protein</fullName>
    </submittedName>
</protein>
<dbReference type="EMBL" id="SZZP01000023">
    <property type="protein sequence ID" value="TKV77508.1"/>
    <property type="molecule type" value="Genomic_DNA"/>
</dbReference>
<proteinExistence type="predicted"/>
<gene>
    <name evidence="2" type="ORF">FDV58_31160</name>
</gene>
<keyword evidence="1" id="KW-0472">Membrane</keyword>
<keyword evidence="1" id="KW-0812">Transmembrane</keyword>
<feature type="transmembrane region" description="Helical" evidence="1">
    <location>
        <begin position="53"/>
        <end position="70"/>
    </location>
</feature>
<feature type="transmembrane region" description="Helical" evidence="1">
    <location>
        <begin position="76"/>
        <end position="95"/>
    </location>
</feature>
<reference evidence="2 3" key="1">
    <citation type="submission" date="2019-05" db="EMBL/GenBank/DDBJ databases">
        <title>Draft Genome of Bradyrhizobium elkanii strain SEMIA 938, Used in Commercial Inoculants for Lupinus spp. in Brazil.</title>
        <authorList>
            <person name="Hungria M."/>
            <person name="Delamuta J.R.M."/>
            <person name="Ribeiro R.A."/>
            <person name="Nogueira M.A."/>
        </authorList>
    </citation>
    <scope>NUCLEOTIDE SEQUENCE [LARGE SCALE GENOMIC DNA]</scope>
    <source>
        <strain evidence="2 3">Semia 938</strain>
    </source>
</reference>
<sequence length="138" mass="14991">MRMMKPSCSVLADPQGTTQTVFRCLAWGLILGLFIVTDTPLALRPHTLVSANIDRFAALFVIGVAFSLAYPKHVLPILLVLLAIVVGFELIQRLLPDRHGYVKDMLVKGAGCCAGVFIATALRRSFAVISRRTGSPLI</sequence>